<proteinExistence type="predicted"/>
<evidence type="ECO:0000313" key="2">
    <source>
        <dbReference type="Proteomes" id="UP000789570"/>
    </source>
</evidence>
<keyword evidence="2" id="KW-1185">Reference proteome</keyword>
<dbReference type="Proteomes" id="UP000789570">
    <property type="component" value="Unassembled WGS sequence"/>
</dbReference>
<evidence type="ECO:0000313" key="1">
    <source>
        <dbReference type="EMBL" id="CAG8755317.1"/>
    </source>
</evidence>
<sequence length="41" mass="4707">LLSVRNGIDNIKVEDIKASPTIASEYEEFNHLMQETELYVP</sequence>
<reference evidence="1" key="1">
    <citation type="submission" date="2021-06" db="EMBL/GenBank/DDBJ databases">
        <authorList>
            <person name="Kallberg Y."/>
            <person name="Tangrot J."/>
            <person name="Rosling A."/>
        </authorList>
    </citation>
    <scope>NUCLEOTIDE SEQUENCE</scope>
    <source>
        <strain evidence="1">UK204</strain>
    </source>
</reference>
<organism evidence="1 2">
    <name type="scientific">Funneliformis caledonium</name>
    <dbReference type="NCBI Taxonomy" id="1117310"/>
    <lineage>
        <taxon>Eukaryota</taxon>
        <taxon>Fungi</taxon>
        <taxon>Fungi incertae sedis</taxon>
        <taxon>Mucoromycota</taxon>
        <taxon>Glomeromycotina</taxon>
        <taxon>Glomeromycetes</taxon>
        <taxon>Glomerales</taxon>
        <taxon>Glomeraceae</taxon>
        <taxon>Funneliformis</taxon>
    </lineage>
</organism>
<feature type="non-terminal residue" evidence="1">
    <location>
        <position position="41"/>
    </location>
</feature>
<dbReference type="EMBL" id="CAJVPQ010020034">
    <property type="protein sequence ID" value="CAG8755317.1"/>
    <property type="molecule type" value="Genomic_DNA"/>
</dbReference>
<dbReference type="AlphaFoldDB" id="A0A9N9NTB7"/>
<comment type="caution">
    <text evidence="1">The sequence shown here is derived from an EMBL/GenBank/DDBJ whole genome shotgun (WGS) entry which is preliminary data.</text>
</comment>
<feature type="non-terminal residue" evidence="1">
    <location>
        <position position="1"/>
    </location>
</feature>
<protein>
    <submittedName>
        <fullName evidence="1">9785_t:CDS:1</fullName>
    </submittedName>
</protein>
<dbReference type="OrthoDB" id="2381496at2759"/>
<accession>A0A9N9NTB7</accession>
<name>A0A9N9NTB7_9GLOM</name>
<gene>
    <name evidence="1" type="ORF">FCALED_LOCUS16575</name>
</gene>